<accession>A0A2V1DYU6</accession>
<proteinExistence type="predicted"/>
<evidence type="ECO:0000313" key="2">
    <source>
        <dbReference type="Proteomes" id="UP000244855"/>
    </source>
</evidence>
<sequence>MKLNETERKQRIDRFEGNVRLLVNALQHLTSEIQPHKSGLPVLTMGFYNLLLRSKQEYLVDLFLQGVPESTKLVLGKQGFTIADLLSLPRLSASKLSEHTVYIDCLEYAPKEDGDWRLYVGSATGSYGALQRWLNYLCPSKEKFRHTNMCQKKGRRVHLRSLSHYGFDPEPWLAVFAESIFMLYLGTVDDPRATWTTWAGNNFCHDLLYSTVEKVRSSSNLDQPLRRGLNSTWSLAQGWRGGGFKPGTKCHRCGLRVDDPSAKKKVRFYHTDPSQPSASDALCHLCYDYKRRMGKDRPDATLHYNRPPRIDHGTPCRNCGRVAGDPSLGKMRFHYTDPKEASPSNVLCNTCYDYKKKRGTDRPARLFQK</sequence>
<dbReference type="Proteomes" id="UP000244855">
    <property type="component" value="Unassembled WGS sequence"/>
</dbReference>
<dbReference type="AlphaFoldDB" id="A0A2V1DYU6"/>
<keyword evidence="2" id="KW-1185">Reference proteome</keyword>
<evidence type="ECO:0000313" key="1">
    <source>
        <dbReference type="EMBL" id="PVI03387.1"/>
    </source>
</evidence>
<protein>
    <submittedName>
        <fullName evidence="1">Uncharacterized protein</fullName>
    </submittedName>
</protein>
<organism evidence="1 2">
    <name type="scientific">Periconia macrospinosa</name>
    <dbReference type="NCBI Taxonomy" id="97972"/>
    <lineage>
        <taxon>Eukaryota</taxon>
        <taxon>Fungi</taxon>
        <taxon>Dikarya</taxon>
        <taxon>Ascomycota</taxon>
        <taxon>Pezizomycotina</taxon>
        <taxon>Dothideomycetes</taxon>
        <taxon>Pleosporomycetidae</taxon>
        <taxon>Pleosporales</taxon>
        <taxon>Massarineae</taxon>
        <taxon>Periconiaceae</taxon>
        <taxon>Periconia</taxon>
    </lineage>
</organism>
<reference evidence="1 2" key="1">
    <citation type="journal article" date="2018" name="Sci. Rep.">
        <title>Comparative genomics provides insights into the lifestyle and reveals functional heterogeneity of dark septate endophytic fungi.</title>
        <authorList>
            <person name="Knapp D.G."/>
            <person name="Nemeth J.B."/>
            <person name="Barry K."/>
            <person name="Hainaut M."/>
            <person name="Henrissat B."/>
            <person name="Johnson J."/>
            <person name="Kuo A."/>
            <person name="Lim J.H.P."/>
            <person name="Lipzen A."/>
            <person name="Nolan M."/>
            <person name="Ohm R.A."/>
            <person name="Tamas L."/>
            <person name="Grigoriev I.V."/>
            <person name="Spatafora J.W."/>
            <person name="Nagy L.G."/>
            <person name="Kovacs G.M."/>
        </authorList>
    </citation>
    <scope>NUCLEOTIDE SEQUENCE [LARGE SCALE GENOMIC DNA]</scope>
    <source>
        <strain evidence="1 2">DSE2036</strain>
    </source>
</reference>
<dbReference type="STRING" id="97972.A0A2V1DYU6"/>
<name>A0A2V1DYU6_9PLEO</name>
<dbReference type="EMBL" id="KZ805332">
    <property type="protein sequence ID" value="PVI03387.1"/>
    <property type="molecule type" value="Genomic_DNA"/>
</dbReference>
<dbReference type="OrthoDB" id="3693224at2759"/>
<gene>
    <name evidence="1" type="ORF">DM02DRAFT_257434</name>
</gene>